<dbReference type="Gene3D" id="2.130.10.10">
    <property type="entry name" value="YVTN repeat-like/Quinoprotein amine dehydrogenase"/>
    <property type="match status" value="1"/>
</dbReference>
<dbReference type="EMBL" id="CP037452">
    <property type="protein sequence ID" value="QDV50940.1"/>
    <property type="molecule type" value="Genomic_DNA"/>
</dbReference>
<keyword evidence="1" id="KW-0472">Membrane</keyword>
<evidence type="ECO:0000259" key="2">
    <source>
        <dbReference type="Pfam" id="PF13360"/>
    </source>
</evidence>
<keyword evidence="4" id="KW-1185">Reference proteome</keyword>
<organism evidence="3 4">
    <name type="scientific">Gimesia fumaroli</name>
    <dbReference type="NCBI Taxonomy" id="2527976"/>
    <lineage>
        <taxon>Bacteria</taxon>
        <taxon>Pseudomonadati</taxon>
        <taxon>Planctomycetota</taxon>
        <taxon>Planctomycetia</taxon>
        <taxon>Planctomycetales</taxon>
        <taxon>Planctomycetaceae</taxon>
        <taxon>Gimesia</taxon>
    </lineage>
</organism>
<protein>
    <submittedName>
        <fullName evidence="3">Outer membrane biogenesis protein BamB</fullName>
    </submittedName>
</protein>
<accession>A0A518ID21</accession>
<gene>
    <name evidence="3" type="ORF">Enr17x_29850</name>
</gene>
<proteinExistence type="predicted"/>
<dbReference type="InterPro" id="IPR015943">
    <property type="entry name" value="WD40/YVTN_repeat-like_dom_sf"/>
</dbReference>
<dbReference type="SUPFAM" id="SSF50998">
    <property type="entry name" value="Quinoprotein alcohol dehydrogenase-like"/>
    <property type="match status" value="1"/>
</dbReference>
<evidence type="ECO:0000256" key="1">
    <source>
        <dbReference type="SAM" id="Phobius"/>
    </source>
</evidence>
<sequence length="725" mass="80913">MFTTGAHSQYTQQRRFYIGSLCVGILCYTLGIPAALQAQVFAVEAVAAADVTVDAGGDSTSPHKMPGFSISVDEKKLNLLDDYERYVRHQMWEKALTALKELSETKSTSPLLPTKDGFLVDAEQRIFMALVSMPAEGREAFRLFFDGKARKQFEELSAQKGLITPDRINKAKQIYSQYFLTSIGDDVADLLGNDAFERGEFSQAARFWGSILDHHPDTNLSEIELNVKSALALIRSRQLERAAANIQVIAQQFPDEKIKLGGDDVNPVPYLQALIPQGAATQSPATPQQNRIANLLRQPLDLAPENVKPEWQLSYLDQAMVQAIENSRRNYYGRGKSYETFVPPMAVDEKRAYFNFYGVCFCVDLQTGKLVWRTDKFQDLGTHFSNYSFHQSSNPAQYQISVTNDIVLATLIPKKEMNHYRARYRLYAFNGATGKQLWTSNVSNESFLSKPLVEGDHVYVVSHLQNNKSLTLNCLSLKTGKKEWSLKLGAAVSTSNVNGMQKMPIPLLQKEGDNLLVLTNNGALFEISIPTKSINWVFRYPYKVNQSNTHYYNAPVPEETELHSEGQMFRDQNLVYFKEAGATEVYALDLVEKRLVWKRPIKKSAQIVGLDQKNVYLMSKELEALDRKTHRLNWAVSLPVAAGGLSALFASEEAWVFTSRGIFEISKTNGDILNIYRGSDKTSLGGAIELRKGLVICVSNQAVTAYPASSSAKSLPPSGKAKSGP</sequence>
<evidence type="ECO:0000313" key="3">
    <source>
        <dbReference type="EMBL" id="QDV50940.1"/>
    </source>
</evidence>
<evidence type="ECO:0000313" key="4">
    <source>
        <dbReference type="Proteomes" id="UP000318313"/>
    </source>
</evidence>
<keyword evidence="1" id="KW-0812">Transmembrane</keyword>
<name>A0A518ID21_9PLAN</name>
<dbReference type="OrthoDB" id="223176at2"/>
<dbReference type="KEGG" id="gfm:Enr17x_29850"/>
<dbReference type="RefSeq" id="WP_145309803.1">
    <property type="nucleotide sequence ID" value="NZ_CP037452.1"/>
</dbReference>
<dbReference type="InterPro" id="IPR011047">
    <property type="entry name" value="Quinoprotein_ADH-like_sf"/>
</dbReference>
<keyword evidence="1" id="KW-1133">Transmembrane helix</keyword>
<dbReference type="Proteomes" id="UP000318313">
    <property type="component" value="Chromosome"/>
</dbReference>
<dbReference type="InterPro" id="IPR002372">
    <property type="entry name" value="PQQ_rpt_dom"/>
</dbReference>
<dbReference type="PANTHER" id="PTHR34512">
    <property type="entry name" value="CELL SURFACE PROTEIN"/>
    <property type="match status" value="1"/>
</dbReference>
<dbReference type="AlphaFoldDB" id="A0A518ID21"/>
<dbReference type="Pfam" id="PF13360">
    <property type="entry name" value="PQQ_2"/>
    <property type="match status" value="1"/>
</dbReference>
<feature type="domain" description="Pyrrolo-quinoline quinone repeat" evidence="2">
    <location>
        <begin position="362"/>
        <end position="635"/>
    </location>
</feature>
<reference evidence="3 4" key="1">
    <citation type="submission" date="2019-03" db="EMBL/GenBank/DDBJ databases">
        <title>Deep-cultivation of Planctomycetes and their phenomic and genomic characterization uncovers novel biology.</title>
        <authorList>
            <person name="Wiegand S."/>
            <person name="Jogler M."/>
            <person name="Boedeker C."/>
            <person name="Pinto D."/>
            <person name="Vollmers J."/>
            <person name="Rivas-Marin E."/>
            <person name="Kohn T."/>
            <person name="Peeters S.H."/>
            <person name="Heuer A."/>
            <person name="Rast P."/>
            <person name="Oberbeckmann S."/>
            <person name="Bunk B."/>
            <person name="Jeske O."/>
            <person name="Meyerdierks A."/>
            <person name="Storesund J.E."/>
            <person name="Kallscheuer N."/>
            <person name="Luecker S."/>
            <person name="Lage O.M."/>
            <person name="Pohl T."/>
            <person name="Merkel B.J."/>
            <person name="Hornburger P."/>
            <person name="Mueller R.-W."/>
            <person name="Bruemmer F."/>
            <person name="Labrenz M."/>
            <person name="Spormann A.M."/>
            <person name="Op den Camp H."/>
            <person name="Overmann J."/>
            <person name="Amann R."/>
            <person name="Jetten M.S.M."/>
            <person name="Mascher T."/>
            <person name="Medema M.H."/>
            <person name="Devos D.P."/>
            <person name="Kaster A.-K."/>
            <person name="Ovreas L."/>
            <person name="Rohde M."/>
            <person name="Galperin M.Y."/>
            <person name="Jogler C."/>
        </authorList>
    </citation>
    <scope>NUCLEOTIDE SEQUENCE [LARGE SCALE GENOMIC DNA]</scope>
    <source>
        <strain evidence="3 4">Enr17</strain>
    </source>
</reference>
<dbReference type="PANTHER" id="PTHR34512:SF30">
    <property type="entry name" value="OUTER MEMBRANE PROTEIN ASSEMBLY FACTOR BAMB"/>
    <property type="match status" value="1"/>
</dbReference>
<feature type="transmembrane region" description="Helical" evidence="1">
    <location>
        <begin position="16"/>
        <end position="36"/>
    </location>
</feature>